<dbReference type="SMART" id="SM00267">
    <property type="entry name" value="GGDEF"/>
    <property type="match status" value="1"/>
</dbReference>
<dbReference type="EMBL" id="CP032408">
    <property type="protein sequence ID" value="QRF54732.1"/>
    <property type="molecule type" value="Genomic_DNA"/>
</dbReference>
<keyword evidence="12" id="KW-1185">Reference proteome</keyword>
<dbReference type="InterPro" id="IPR043128">
    <property type="entry name" value="Rev_trsase/Diguanyl_cyclase"/>
</dbReference>
<keyword evidence="4 8" id="KW-0812">Transmembrane</keyword>
<dbReference type="Gene3D" id="3.30.70.270">
    <property type="match status" value="1"/>
</dbReference>
<evidence type="ECO:0000259" key="10">
    <source>
        <dbReference type="PROSITE" id="PS50887"/>
    </source>
</evidence>
<comment type="catalytic activity">
    <reaction evidence="7">
        <text>2 GTP = 3',3'-c-di-GMP + 2 diphosphate</text>
        <dbReference type="Rhea" id="RHEA:24898"/>
        <dbReference type="ChEBI" id="CHEBI:33019"/>
        <dbReference type="ChEBI" id="CHEBI:37565"/>
        <dbReference type="ChEBI" id="CHEBI:58805"/>
        <dbReference type="EC" id="2.7.7.65"/>
    </reaction>
</comment>
<dbReference type="Pfam" id="PF08448">
    <property type="entry name" value="PAS_4"/>
    <property type="match status" value="1"/>
</dbReference>
<gene>
    <name evidence="11" type="ORF">D4A92_24715</name>
</gene>
<dbReference type="EC" id="2.7.7.65" evidence="2"/>
<evidence type="ECO:0000256" key="5">
    <source>
        <dbReference type="ARBA" id="ARBA00022989"/>
    </source>
</evidence>
<comment type="subcellular location">
    <subcellularLocation>
        <location evidence="1">Cell membrane</location>
        <topology evidence="1">Multi-pass membrane protein</topology>
    </subcellularLocation>
</comment>
<dbReference type="SUPFAM" id="SSF55073">
    <property type="entry name" value="Nucleotide cyclase"/>
    <property type="match status" value="1"/>
</dbReference>
<feature type="transmembrane region" description="Helical" evidence="8">
    <location>
        <begin position="135"/>
        <end position="153"/>
    </location>
</feature>
<feature type="transmembrane region" description="Helical" evidence="8">
    <location>
        <begin position="71"/>
        <end position="94"/>
    </location>
</feature>
<evidence type="ECO:0000256" key="2">
    <source>
        <dbReference type="ARBA" id="ARBA00012528"/>
    </source>
</evidence>
<dbReference type="InterPro" id="IPR011620">
    <property type="entry name" value="Sig_transdc_His_kinase_LytS_TM"/>
</dbReference>
<organism evidence="11 12">
    <name type="scientific">Rhizobium rosettiformans</name>
    <dbReference type="NCBI Taxonomy" id="1368430"/>
    <lineage>
        <taxon>Bacteria</taxon>
        <taxon>Pseudomonadati</taxon>
        <taxon>Pseudomonadota</taxon>
        <taxon>Alphaproteobacteria</taxon>
        <taxon>Hyphomicrobiales</taxon>
        <taxon>Rhizobiaceae</taxon>
        <taxon>Rhizobium/Agrobacterium group</taxon>
        <taxon>Rhizobium</taxon>
    </lineage>
</organism>
<evidence type="ECO:0000256" key="4">
    <source>
        <dbReference type="ARBA" id="ARBA00022692"/>
    </source>
</evidence>
<geneLocation type="plasmid" evidence="11 12">
    <name>p3</name>
</geneLocation>
<evidence type="ECO:0000256" key="7">
    <source>
        <dbReference type="ARBA" id="ARBA00034247"/>
    </source>
</evidence>
<accession>A0ABX7F2L1</accession>
<dbReference type="InterPro" id="IPR035965">
    <property type="entry name" value="PAS-like_dom_sf"/>
</dbReference>
<dbReference type="Proteomes" id="UP000596351">
    <property type="component" value="Plasmid p3"/>
</dbReference>
<dbReference type="CDD" id="cd01949">
    <property type="entry name" value="GGDEF"/>
    <property type="match status" value="1"/>
</dbReference>
<feature type="domain" description="PAC" evidence="9">
    <location>
        <begin position="268"/>
        <end position="320"/>
    </location>
</feature>
<dbReference type="Gene3D" id="3.30.450.20">
    <property type="entry name" value="PAS domain"/>
    <property type="match status" value="2"/>
</dbReference>
<feature type="transmembrane region" description="Helical" evidence="8">
    <location>
        <begin position="39"/>
        <end position="59"/>
    </location>
</feature>
<dbReference type="PROSITE" id="PS50887">
    <property type="entry name" value="GGDEF"/>
    <property type="match status" value="1"/>
</dbReference>
<proteinExistence type="predicted"/>
<name>A0ABX7F2L1_9HYPH</name>
<dbReference type="RefSeq" id="WP_203021237.1">
    <property type="nucleotide sequence ID" value="NZ_CP032408.1"/>
</dbReference>
<protein>
    <recommendedName>
        <fullName evidence="2">diguanylate cyclase</fullName>
        <ecNumber evidence="2">2.7.7.65</ecNumber>
    </recommendedName>
</protein>
<dbReference type="InterPro" id="IPR029787">
    <property type="entry name" value="Nucleotide_cyclase"/>
</dbReference>
<keyword evidence="6 8" id="KW-0472">Membrane</keyword>
<evidence type="ECO:0000313" key="11">
    <source>
        <dbReference type="EMBL" id="QRF54732.1"/>
    </source>
</evidence>
<dbReference type="PANTHER" id="PTHR45138">
    <property type="entry name" value="REGULATORY COMPONENTS OF SENSORY TRANSDUCTION SYSTEM"/>
    <property type="match status" value="1"/>
</dbReference>
<feature type="transmembrane region" description="Helical" evidence="8">
    <location>
        <begin position="6"/>
        <end position="27"/>
    </location>
</feature>
<evidence type="ECO:0000256" key="1">
    <source>
        <dbReference type="ARBA" id="ARBA00004651"/>
    </source>
</evidence>
<dbReference type="PROSITE" id="PS50113">
    <property type="entry name" value="PAC"/>
    <property type="match status" value="1"/>
</dbReference>
<sequence length="634" mass="68649">MTETWRVLAGNLAAVALIVSAWTHLSYRLYRLSHKWRCFGLGLSLGLAAIASMLLAVQFDVGVIFDLRQAIILSAAVFGGPGPALIASVMAAGFRAYLGGAGAIPGLTAIAVVYFAGCAVWWIAGRKPVVNLGPIIGASLLSAILSIAVLALLPWSRFLRAVGEVGLPIMVLHFASTAAIGLFIAYFRRFTLERDILRAALTQAPDYHYVKDLEHKIVVANLNVARHHGRTRSSEMVGLTDFDLAPRERAEQLVASEAEVLQTGVSLDDFEELLVEDGKGPRWYSTSKVPLRNRQGDLIGLAGVTVDITEKKLLEQELQASRDLMAQAMAEMSDGLAMFGPDGKVVFCNENYRKLFPKSAYARREGAHITEIVRATVRNGERKDLPVDLDEDSIQAAAVTLFVNKDETVPLTDGRWLSLRTRVTEDRHVLALVSDITAIKEAEVSLKNFAERMKGLAETDALTGLANRRSLDEALQREFEAAKRTGRPLSLLLIDVDRFKAYNDQYGHLAGDACLQAVAAAIASAARRSSDLAARFGGEEFAIILPDTDADSALAIAEKVRVSIRDLGMLHEGSEHSVVTASIGATVLTATSKVSGAVELVARADLALYQAKDAGRDRVGLQRIADERVKRQAG</sequence>
<keyword evidence="3" id="KW-1003">Cell membrane</keyword>
<keyword evidence="11" id="KW-0614">Plasmid</keyword>
<dbReference type="Pfam" id="PF07694">
    <property type="entry name" value="5TM-5TMR_LYT"/>
    <property type="match status" value="1"/>
</dbReference>
<evidence type="ECO:0000256" key="3">
    <source>
        <dbReference type="ARBA" id="ARBA00022475"/>
    </source>
</evidence>
<dbReference type="CDD" id="cd00130">
    <property type="entry name" value="PAS"/>
    <property type="match status" value="1"/>
</dbReference>
<dbReference type="Pfam" id="PF00990">
    <property type="entry name" value="GGDEF"/>
    <property type="match status" value="1"/>
</dbReference>
<dbReference type="InterPro" id="IPR050469">
    <property type="entry name" value="Diguanylate_Cyclase"/>
</dbReference>
<dbReference type="Pfam" id="PF12860">
    <property type="entry name" value="PAS_7"/>
    <property type="match status" value="1"/>
</dbReference>
<evidence type="ECO:0000313" key="12">
    <source>
        <dbReference type="Proteomes" id="UP000596351"/>
    </source>
</evidence>
<dbReference type="InterPro" id="IPR000014">
    <property type="entry name" value="PAS"/>
</dbReference>
<dbReference type="NCBIfam" id="TIGR00254">
    <property type="entry name" value="GGDEF"/>
    <property type="match status" value="1"/>
</dbReference>
<dbReference type="InterPro" id="IPR000700">
    <property type="entry name" value="PAS-assoc_C"/>
</dbReference>
<feature type="domain" description="GGDEF" evidence="10">
    <location>
        <begin position="487"/>
        <end position="624"/>
    </location>
</feature>
<dbReference type="InterPro" id="IPR000160">
    <property type="entry name" value="GGDEF_dom"/>
</dbReference>
<evidence type="ECO:0000256" key="8">
    <source>
        <dbReference type="SAM" id="Phobius"/>
    </source>
</evidence>
<dbReference type="NCBIfam" id="TIGR00229">
    <property type="entry name" value="sensory_box"/>
    <property type="match status" value="1"/>
</dbReference>
<keyword evidence="5 8" id="KW-1133">Transmembrane helix</keyword>
<feature type="transmembrane region" description="Helical" evidence="8">
    <location>
        <begin position="165"/>
        <end position="187"/>
    </location>
</feature>
<dbReference type="InterPro" id="IPR013656">
    <property type="entry name" value="PAS_4"/>
</dbReference>
<evidence type="ECO:0000256" key="6">
    <source>
        <dbReference type="ARBA" id="ARBA00023136"/>
    </source>
</evidence>
<dbReference type="PANTHER" id="PTHR45138:SF9">
    <property type="entry name" value="DIGUANYLATE CYCLASE DGCM-RELATED"/>
    <property type="match status" value="1"/>
</dbReference>
<feature type="transmembrane region" description="Helical" evidence="8">
    <location>
        <begin position="101"/>
        <end position="123"/>
    </location>
</feature>
<dbReference type="SUPFAM" id="SSF55785">
    <property type="entry name" value="PYP-like sensor domain (PAS domain)"/>
    <property type="match status" value="2"/>
</dbReference>
<reference evidence="11 12" key="1">
    <citation type="submission" date="2018-09" db="EMBL/GenBank/DDBJ databases">
        <title>Rhizobium sp. MAE2-X.</title>
        <authorList>
            <person name="Lee Y."/>
            <person name="Jeon C.O."/>
        </authorList>
    </citation>
    <scope>NUCLEOTIDE SEQUENCE [LARGE SCALE GENOMIC DNA]</scope>
    <source>
        <strain evidence="11 12">MAE2-X</strain>
        <plasmid evidence="11 12">p3</plasmid>
    </source>
</reference>
<evidence type="ECO:0000259" key="9">
    <source>
        <dbReference type="PROSITE" id="PS50113"/>
    </source>
</evidence>
<dbReference type="SMART" id="SM00091">
    <property type="entry name" value="PAS"/>
    <property type="match status" value="2"/>
</dbReference>